<feature type="compositionally biased region" description="Acidic residues" evidence="1">
    <location>
        <begin position="292"/>
        <end position="322"/>
    </location>
</feature>
<evidence type="ECO:0000256" key="1">
    <source>
        <dbReference type="SAM" id="MobiDB-lite"/>
    </source>
</evidence>
<dbReference type="Proteomes" id="UP000265515">
    <property type="component" value="Unassembled WGS sequence"/>
</dbReference>
<dbReference type="Gramene" id="GBG81092">
    <property type="protein sequence ID" value="GBG81092"/>
    <property type="gene ID" value="CBR_g31649"/>
</dbReference>
<keyword evidence="3" id="KW-1185">Reference proteome</keyword>
<protein>
    <submittedName>
        <fullName evidence="2">Uncharacterized protein</fullName>
    </submittedName>
</protein>
<dbReference type="OrthoDB" id="10046500at2759"/>
<dbReference type="AlphaFoldDB" id="A0A388LFX6"/>
<comment type="caution">
    <text evidence="2">The sequence shown here is derived from an EMBL/GenBank/DDBJ whole genome shotgun (WGS) entry which is preliminary data.</text>
</comment>
<name>A0A388LFX6_CHABU</name>
<reference evidence="2 3" key="1">
    <citation type="journal article" date="2018" name="Cell">
        <title>The Chara Genome: Secondary Complexity and Implications for Plant Terrestrialization.</title>
        <authorList>
            <person name="Nishiyama T."/>
            <person name="Sakayama H."/>
            <person name="Vries J.D."/>
            <person name="Buschmann H."/>
            <person name="Saint-Marcoux D."/>
            <person name="Ullrich K.K."/>
            <person name="Haas F.B."/>
            <person name="Vanderstraeten L."/>
            <person name="Becker D."/>
            <person name="Lang D."/>
            <person name="Vosolsobe S."/>
            <person name="Rombauts S."/>
            <person name="Wilhelmsson P.K.I."/>
            <person name="Janitza P."/>
            <person name="Kern R."/>
            <person name="Heyl A."/>
            <person name="Rumpler F."/>
            <person name="Villalobos L.I.A.C."/>
            <person name="Clay J.M."/>
            <person name="Skokan R."/>
            <person name="Toyoda A."/>
            <person name="Suzuki Y."/>
            <person name="Kagoshima H."/>
            <person name="Schijlen E."/>
            <person name="Tajeshwar N."/>
            <person name="Catarino B."/>
            <person name="Hetherington A.J."/>
            <person name="Saltykova A."/>
            <person name="Bonnot C."/>
            <person name="Breuninger H."/>
            <person name="Symeonidi A."/>
            <person name="Radhakrishnan G.V."/>
            <person name="Van Nieuwerburgh F."/>
            <person name="Deforce D."/>
            <person name="Chang C."/>
            <person name="Karol K.G."/>
            <person name="Hedrich R."/>
            <person name="Ulvskov P."/>
            <person name="Glockner G."/>
            <person name="Delwiche C.F."/>
            <person name="Petrasek J."/>
            <person name="Van de Peer Y."/>
            <person name="Friml J."/>
            <person name="Beilby M."/>
            <person name="Dolan L."/>
            <person name="Kohara Y."/>
            <person name="Sugano S."/>
            <person name="Fujiyama A."/>
            <person name="Delaux P.-M."/>
            <person name="Quint M."/>
            <person name="TheiBen G."/>
            <person name="Hagemann M."/>
            <person name="Harholt J."/>
            <person name="Dunand C."/>
            <person name="Zachgo S."/>
            <person name="Langdale J."/>
            <person name="Maumus F."/>
            <person name="Straeten D.V.D."/>
            <person name="Gould S.B."/>
            <person name="Rensing S.A."/>
        </authorList>
    </citation>
    <scope>NUCLEOTIDE SEQUENCE [LARGE SCALE GENOMIC DNA]</scope>
    <source>
        <strain evidence="2 3">S276</strain>
    </source>
</reference>
<dbReference type="EMBL" id="BFEA01000364">
    <property type="protein sequence ID" value="GBG81092.1"/>
    <property type="molecule type" value="Genomic_DNA"/>
</dbReference>
<accession>A0A388LFX6</accession>
<evidence type="ECO:0000313" key="2">
    <source>
        <dbReference type="EMBL" id="GBG81092.1"/>
    </source>
</evidence>
<feature type="region of interest" description="Disordered" evidence="1">
    <location>
        <begin position="1"/>
        <end position="27"/>
    </location>
</feature>
<organism evidence="2 3">
    <name type="scientific">Chara braunii</name>
    <name type="common">Braun's stonewort</name>
    <dbReference type="NCBI Taxonomy" id="69332"/>
    <lineage>
        <taxon>Eukaryota</taxon>
        <taxon>Viridiplantae</taxon>
        <taxon>Streptophyta</taxon>
        <taxon>Charophyceae</taxon>
        <taxon>Charales</taxon>
        <taxon>Characeae</taxon>
        <taxon>Chara</taxon>
    </lineage>
</organism>
<evidence type="ECO:0000313" key="3">
    <source>
        <dbReference type="Proteomes" id="UP000265515"/>
    </source>
</evidence>
<feature type="region of interest" description="Disordered" evidence="1">
    <location>
        <begin position="251"/>
        <end position="322"/>
    </location>
</feature>
<sequence>MYRRENNIPNNGPIAPTEQEKGEDADMLEDFMLPLTALGREEHETPQDDNEVDEVIVVRASAQKAATQVKNGKLKQQSIKRWTENNSQRRLDVAGVEYLCEHGAPFNYEVAQSAKMIVKVIKNHHHTVSLYNKCSDLVREMSPILPTEVRFTFKFMMLERLRDRRKRNTLSSGTVAKLVYVHWNGQLQKVKGTKREGYIDLWANYFDEAEAPSLDDPTVLPATAASVYPSDDEGAWMICLRKAPKWRVPRMKRVDNSSSSDSSDDGEDLIWRGKGQKTQEQQQLEDLKEMQLLDDDVEGGYEEGGEADGEEDEEGEEEEGED</sequence>
<gene>
    <name evidence="2" type="ORF">CBR_g31649</name>
</gene>
<proteinExistence type="predicted"/>